<evidence type="ECO:0000313" key="6">
    <source>
        <dbReference type="EnsemblMetazoa" id="ADIR000889-PA"/>
    </source>
</evidence>
<feature type="domain" description="C2H2-type" evidence="5">
    <location>
        <begin position="41"/>
        <end position="69"/>
    </location>
</feature>
<evidence type="ECO:0000256" key="4">
    <source>
        <dbReference type="PROSITE-ProRule" id="PRU00042"/>
    </source>
</evidence>
<dbReference type="SMART" id="SM00355">
    <property type="entry name" value="ZnF_C2H2"/>
    <property type="match status" value="2"/>
</dbReference>
<dbReference type="GO" id="GO:0008270">
    <property type="term" value="F:zinc ion binding"/>
    <property type="evidence" value="ECO:0007669"/>
    <property type="project" value="UniProtKB-KW"/>
</dbReference>
<dbReference type="InterPro" id="IPR036236">
    <property type="entry name" value="Znf_C2H2_sf"/>
</dbReference>
<dbReference type="EnsemblMetazoa" id="ADIR000889-RA">
    <property type="protein sequence ID" value="ADIR000889-PA"/>
    <property type="gene ID" value="ADIR000889"/>
</dbReference>
<dbReference type="SUPFAM" id="SSF57667">
    <property type="entry name" value="beta-beta-alpha zinc fingers"/>
    <property type="match status" value="1"/>
</dbReference>
<dbReference type="Gene3D" id="3.30.160.60">
    <property type="entry name" value="Classic Zinc Finger"/>
    <property type="match status" value="1"/>
</dbReference>
<dbReference type="GO" id="GO:0003677">
    <property type="term" value="F:DNA binding"/>
    <property type="evidence" value="ECO:0007669"/>
    <property type="project" value="InterPro"/>
</dbReference>
<keyword evidence="2 4" id="KW-0863">Zinc-finger</keyword>
<organism evidence="6 7">
    <name type="scientific">Anopheles dirus</name>
    <dbReference type="NCBI Taxonomy" id="7168"/>
    <lineage>
        <taxon>Eukaryota</taxon>
        <taxon>Metazoa</taxon>
        <taxon>Ecdysozoa</taxon>
        <taxon>Arthropoda</taxon>
        <taxon>Hexapoda</taxon>
        <taxon>Insecta</taxon>
        <taxon>Pterygota</taxon>
        <taxon>Neoptera</taxon>
        <taxon>Endopterygota</taxon>
        <taxon>Diptera</taxon>
        <taxon>Nematocera</taxon>
        <taxon>Culicoidea</taxon>
        <taxon>Culicidae</taxon>
        <taxon>Anophelinae</taxon>
        <taxon>Anopheles</taxon>
    </lineage>
</organism>
<dbReference type="Pfam" id="PF00096">
    <property type="entry name" value="zf-C2H2"/>
    <property type="match status" value="1"/>
</dbReference>
<accession>A0A182MZT4</accession>
<evidence type="ECO:0000313" key="7">
    <source>
        <dbReference type="Proteomes" id="UP000075884"/>
    </source>
</evidence>
<dbReference type="PROSITE" id="PS50157">
    <property type="entry name" value="ZINC_FINGER_C2H2_2"/>
    <property type="match status" value="1"/>
</dbReference>
<keyword evidence="3" id="KW-0862">Zinc</keyword>
<proteinExistence type="predicted"/>
<protein>
    <recommendedName>
        <fullName evidence="5">C2H2-type domain-containing protein</fullName>
    </recommendedName>
</protein>
<dbReference type="Proteomes" id="UP000075884">
    <property type="component" value="Unassembled WGS sequence"/>
</dbReference>
<evidence type="ECO:0000256" key="3">
    <source>
        <dbReference type="ARBA" id="ARBA00022833"/>
    </source>
</evidence>
<dbReference type="AlphaFoldDB" id="A0A182MZT4"/>
<dbReference type="VEuPathDB" id="VectorBase:ADIR000889"/>
<evidence type="ECO:0000259" key="5">
    <source>
        <dbReference type="PROSITE" id="PS50157"/>
    </source>
</evidence>
<evidence type="ECO:0000256" key="2">
    <source>
        <dbReference type="ARBA" id="ARBA00022771"/>
    </source>
</evidence>
<dbReference type="Pfam" id="PF02892">
    <property type="entry name" value="zf-BED"/>
    <property type="match status" value="1"/>
</dbReference>
<reference evidence="7" key="1">
    <citation type="submission" date="2013-03" db="EMBL/GenBank/DDBJ databases">
        <title>The Genome Sequence of Anopheles dirus WRAIR2.</title>
        <authorList>
            <consortium name="The Broad Institute Genomics Platform"/>
            <person name="Neafsey D.E."/>
            <person name="Walton C."/>
            <person name="Walker B."/>
            <person name="Young S.K."/>
            <person name="Zeng Q."/>
            <person name="Gargeya S."/>
            <person name="Fitzgerald M."/>
            <person name="Haas B."/>
            <person name="Abouelleil A."/>
            <person name="Allen A.W."/>
            <person name="Alvarado L."/>
            <person name="Arachchi H.M."/>
            <person name="Berlin A.M."/>
            <person name="Chapman S.B."/>
            <person name="Gainer-Dewar J."/>
            <person name="Goldberg J."/>
            <person name="Griggs A."/>
            <person name="Gujja S."/>
            <person name="Hansen M."/>
            <person name="Howarth C."/>
            <person name="Imamovic A."/>
            <person name="Ireland A."/>
            <person name="Larimer J."/>
            <person name="McCowan C."/>
            <person name="Murphy C."/>
            <person name="Pearson M."/>
            <person name="Poon T.W."/>
            <person name="Priest M."/>
            <person name="Roberts A."/>
            <person name="Saif S."/>
            <person name="Shea T."/>
            <person name="Sisk P."/>
            <person name="Sykes S."/>
            <person name="Wortman J."/>
            <person name="Nusbaum C."/>
            <person name="Birren B."/>
        </authorList>
    </citation>
    <scope>NUCLEOTIDE SEQUENCE [LARGE SCALE GENOMIC DNA]</scope>
    <source>
        <strain evidence="7">WRAIR2</strain>
    </source>
</reference>
<evidence type="ECO:0000256" key="1">
    <source>
        <dbReference type="ARBA" id="ARBA00022723"/>
    </source>
</evidence>
<name>A0A182MZT4_9DIPT</name>
<keyword evidence="1" id="KW-0479">Metal-binding</keyword>
<dbReference type="PROSITE" id="PS00028">
    <property type="entry name" value="ZINC_FINGER_C2H2_1"/>
    <property type="match status" value="1"/>
</dbReference>
<sequence>MNEFNVVSENKWSRCKICRLVITASNLWRHMRTQHSRLEPKRCEQCNKQFKNKYSLREHVRITHELKQQRDDIGRLLPNEESAIEALAPCT</sequence>
<reference evidence="6" key="2">
    <citation type="submission" date="2020-05" db="UniProtKB">
        <authorList>
            <consortium name="EnsemblMetazoa"/>
        </authorList>
    </citation>
    <scope>IDENTIFICATION</scope>
    <source>
        <strain evidence="6">WRAIR2</strain>
    </source>
</reference>
<dbReference type="InterPro" id="IPR013087">
    <property type="entry name" value="Znf_C2H2_type"/>
</dbReference>
<keyword evidence="7" id="KW-1185">Reference proteome</keyword>
<dbReference type="InterPro" id="IPR003656">
    <property type="entry name" value="Znf_BED"/>
</dbReference>